<name>A0A383BZV4_9ZZZZ</name>
<accession>A0A383BZV4</accession>
<evidence type="ECO:0000313" key="1">
    <source>
        <dbReference type="EMBL" id="SVE25442.1"/>
    </source>
</evidence>
<protein>
    <submittedName>
        <fullName evidence="1">Uncharacterized protein</fullName>
    </submittedName>
</protein>
<reference evidence="1" key="1">
    <citation type="submission" date="2018-05" db="EMBL/GenBank/DDBJ databases">
        <authorList>
            <person name="Lanie J.A."/>
            <person name="Ng W.-L."/>
            <person name="Kazmierczak K.M."/>
            <person name="Andrzejewski T.M."/>
            <person name="Davidsen T.M."/>
            <person name="Wayne K.J."/>
            <person name="Tettelin H."/>
            <person name="Glass J.I."/>
            <person name="Rusch D."/>
            <person name="Podicherti R."/>
            <person name="Tsui H.-C.T."/>
            <person name="Winkler M.E."/>
        </authorList>
    </citation>
    <scope>NUCLEOTIDE SEQUENCE</scope>
</reference>
<sequence length="31" mass="3459">MAFFYCNDSFFPISTITLSTNGATTTTNRHV</sequence>
<proteinExistence type="predicted"/>
<feature type="non-terminal residue" evidence="1">
    <location>
        <position position="31"/>
    </location>
</feature>
<gene>
    <name evidence="1" type="ORF">METZ01_LOCUS478296</name>
</gene>
<organism evidence="1">
    <name type="scientific">marine metagenome</name>
    <dbReference type="NCBI Taxonomy" id="408172"/>
    <lineage>
        <taxon>unclassified sequences</taxon>
        <taxon>metagenomes</taxon>
        <taxon>ecological metagenomes</taxon>
    </lineage>
</organism>
<dbReference type="EMBL" id="UINC01204627">
    <property type="protein sequence ID" value="SVE25442.1"/>
    <property type="molecule type" value="Genomic_DNA"/>
</dbReference>
<dbReference type="AlphaFoldDB" id="A0A383BZV4"/>